<protein>
    <recommendedName>
        <fullName evidence="3">histidine kinase</fullName>
        <ecNumber evidence="3">2.7.13.3</ecNumber>
    </recommendedName>
</protein>
<dbReference type="GO" id="GO:0005886">
    <property type="term" value="C:plasma membrane"/>
    <property type="evidence" value="ECO:0007669"/>
    <property type="project" value="UniProtKB-SubCell"/>
</dbReference>
<keyword evidence="12" id="KW-0902">Two-component regulatory system</keyword>
<keyword evidence="11 14" id="KW-1133">Transmembrane helix</keyword>
<comment type="catalytic activity">
    <reaction evidence="1">
        <text>ATP + protein L-histidine = ADP + protein N-phospho-L-histidine.</text>
        <dbReference type="EC" id="2.7.13.3"/>
    </reaction>
</comment>
<dbReference type="EC" id="2.7.13.3" evidence="3"/>
<keyword evidence="13 14" id="KW-0472">Membrane</keyword>
<keyword evidence="5" id="KW-0597">Phosphoprotein</keyword>
<feature type="domain" description="Histidine kinase/HSP90-like ATPase" evidence="15">
    <location>
        <begin position="412"/>
        <end position="511"/>
    </location>
</feature>
<dbReference type="PANTHER" id="PTHR34220">
    <property type="entry name" value="SENSOR HISTIDINE KINASE YPDA"/>
    <property type="match status" value="1"/>
</dbReference>
<keyword evidence="7 14" id="KW-0812">Transmembrane</keyword>
<keyword evidence="8" id="KW-0547">Nucleotide-binding</keyword>
<dbReference type="EMBL" id="KX774480">
    <property type="protein sequence ID" value="AQX82963.1"/>
    <property type="molecule type" value="Genomic_DNA"/>
</dbReference>
<dbReference type="EMBL" id="JANILD010000004">
    <property type="protein sequence ID" value="MCQ9303964.1"/>
    <property type="molecule type" value="Genomic_DNA"/>
</dbReference>
<evidence type="ECO:0000256" key="4">
    <source>
        <dbReference type="ARBA" id="ARBA00022475"/>
    </source>
</evidence>
<dbReference type="InterPro" id="IPR050640">
    <property type="entry name" value="Bact_2-comp_sensor_kinase"/>
</dbReference>
<dbReference type="SUPFAM" id="SSF55874">
    <property type="entry name" value="ATPase domain of HSP90 chaperone/DNA topoisomerase II/histidine kinase"/>
    <property type="match status" value="1"/>
</dbReference>
<keyword evidence="6" id="KW-0808">Transferase</keyword>
<dbReference type="Proteomes" id="UP001204068">
    <property type="component" value="Unassembled WGS sequence"/>
</dbReference>
<organism evidence="17">
    <name type="scientific">Mammaliicoccus sciuri</name>
    <name type="common">Staphylococcus sciuri</name>
    <dbReference type="NCBI Taxonomy" id="1296"/>
    <lineage>
        <taxon>Bacteria</taxon>
        <taxon>Bacillati</taxon>
        <taxon>Bacillota</taxon>
        <taxon>Bacilli</taxon>
        <taxon>Bacillales</taxon>
        <taxon>Staphylococcaceae</taxon>
        <taxon>Mammaliicoccus</taxon>
    </lineage>
</organism>
<dbReference type="PANTHER" id="PTHR34220:SF11">
    <property type="entry name" value="SENSOR PROTEIN KINASE HPTS"/>
    <property type="match status" value="1"/>
</dbReference>
<keyword evidence="4" id="KW-1003">Cell membrane</keyword>
<comment type="subcellular location">
    <subcellularLocation>
        <location evidence="2">Cell membrane</location>
        <topology evidence="2">Multi-pass membrane protein</topology>
    </subcellularLocation>
</comment>
<evidence type="ECO:0000256" key="2">
    <source>
        <dbReference type="ARBA" id="ARBA00004651"/>
    </source>
</evidence>
<reference evidence="17" key="2">
    <citation type="journal article" date="2017" name="Sci. Rep.">
        <title>mecA-related structure in methicillin-resistant coagulase-negative staphylococci from street food in Taiwan.</title>
        <authorList>
            <person name="Yang T.Y."/>
            <person name="Hung W.W."/>
            <person name="Lin L."/>
            <person name="Hung W.C."/>
            <person name="Tseng S.P."/>
        </authorList>
    </citation>
    <scope>NUCLEOTIDE SEQUENCE</scope>
    <source>
        <strain evidence="17">TXG-24</strain>
    </source>
</reference>
<dbReference type="AlphaFoldDB" id="A0A1W2KRS9"/>
<dbReference type="Pfam" id="PF06580">
    <property type="entry name" value="His_kinase"/>
    <property type="match status" value="1"/>
</dbReference>
<accession>A0A1W2KRS9</accession>
<reference evidence="18" key="3">
    <citation type="submission" date="2022-07" db="EMBL/GenBank/DDBJ databases">
        <title>Bacterial species isolated from the porcine tonsil microbiota.</title>
        <authorList>
            <person name="Oliveira I.M.F."/>
        </authorList>
    </citation>
    <scope>NUCLEOTIDE SEQUENCE</scope>
    <source>
        <strain evidence="18">8QC2O2</strain>
    </source>
</reference>
<dbReference type="GO" id="GO:0005524">
    <property type="term" value="F:ATP binding"/>
    <property type="evidence" value="ECO:0007669"/>
    <property type="project" value="UniProtKB-KW"/>
</dbReference>
<evidence type="ECO:0000256" key="8">
    <source>
        <dbReference type="ARBA" id="ARBA00022741"/>
    </source>
</evidence>
<evidence type="ECO:0000256" key="5">
    <source>
        <dbReference type="ARBA" id="ARBA00022553"/>
    </source>
</evidence>
<evidence type="ECO:0000259" key="16">
    <source>
        <dbReference type="Pfam" id="PF06580"/>
    </source>
</evidence>
<evidence type="ECO:0000259" key="15">
    <source>
        <dbReference type="Pfam" id="PF02518"/>
    </source>
</evidence>
<evidence type="ECO:0000256" key="3">
    <source>
        <dbReference type="ARBA" id="ARBA00012438"/>
    </source>
</evidence>
<evidence type="ECO:0000256" key="11">
    <source>
        <dbReference type="ARBA" id="ARBA00022989"/>
    </source>
</evidence>
<evidence type="ECO:0000256" key="12">
    <source>
        <dbReference type="ARBA" id="ARBA00023012"/>
    </source>
</evidence>
<dbReference type="InterPro" id="IPR010559">
    <property type="entry name" value="Sig_transdc_His_kin_internal"/>
</dbReference>
<keyword evidence="9 17" id="KW-0418">Kinase</keyword>
<dbReference type="InterPro" id="IPR003594">
    <property type="entry name" value="HATPase_dom"/>
</dbReference>
<evidence type="ECO:0000256" key="13">
    <source>
        <dbReference type="ARBA" id="ARBA00023136"/>
    </source>
</evidence>
<dbReference type="GO" id="GO:0000155">
    <property type="term" value="F:phosphorelay sensor kinase activity"/>
    <property type="evidence" value="ECO:0007669"/>
    <property type="project" value="InterPro"/>
</dbReference>
<evidence type="ECO:0000256" key="14">
    <source>
        <dbReference type="SAM" id="Phobius"/>
    </source>
</evidence>
<feature type="transmembrane region" description="Helical" evidence="14">
    <location>
        <begin position="15"/>
        <end position="38"/>
    </location>
</feature>
<dbReference type="InterPro" id="IPR036890">
    <property type="entry name" value="HATPase_C_sf"/>
</dbReference>
<evidence type="ECO:0000313" key="18">
    <source>
        <dbReference type="EMBL" id="MCQ9303964.1"/>
    </source>
</evidence>
<feature type="transmembrane region" description="Helical" evidence="14">
    <location>
        <begin position="223"/>
        <end position="242"/>
    </location>
</feature>
<name>A0A1W2KRS9_MAMSC</name>
<evidence type="ECO:0000256" key="7">
    <source>
        <dbReference type="ARBA" id="ARBA00022692"/>
    </source>
</evidence>
<dbReference type="Pfam" id="PF02518">
    <property type="entry name" value="HATPase_c"/>
    <property type="match status" value="1"/>
</dbReference>
<gene>
    <name evidence="18" type="ORF">NQ032_10175</name>
</gene>
<evidence type="ECO:0000256" key="6">
    <source>
        <dbReference type="ARBA" id="ARBA00022679"/>
    </source>
</evidence>
<dbReference type="Gene3D" id="3.30.565.10">
    <property type="entry name" value="Histidine kinase-like ATPase, C-terminal domain"/>
    <property type="match status" value="1"/>
</dbReference>
<evidence type="ECO:0000256" key="9">
    <source>
        <dbReference type="ARBA" id="ARBA00022777"/>
    </source>
</evidence>
<evidence type="ECO:0000313" key="17">
    <source>
        <dbReference type="EMBL" id="AQX82963.1"/>
    </source>
</evidence>
<evidence type="ECO:0000256" key="1">
    <source>
        <dbReference type="ARBA" id="ARBA00000085"/>
    </source>
</evidence>
<evidence type="ECO:0000256" key="10">
    <source>
        <dbReference type="ARBA" id="ARBA00022840"/>
    </source>
</evidence>
<reference evidence="17" key="1">
    <citation type="submission" date="2016-08" db="EMBL/GenBank/DDBJ databases">
        <authorList>
            <person name="Tseng S.-P."/>
            <person name="Yang T.-Y."/>
        </authorList>
    </citation>
    <scope>NUCLEOTIDE SEQUENCE</scope>
    <source>
        <strain evidence="17">TXG-24</strain>
    </source>
</reference>
<keyword evidence="10" id="KW-0067">ATP-binding</keyword>
<proteinExistence type="predicted"/>
<feature type="domain" description="Signal transduction histidine kinase internal region" evidence="16">
    <location>
        <begin position="314"/>
        <end position="391"/>
    </location>
</feature>
<sequence length="513" mass="60445">MIPTKPYQRMIRKSLFITTILPAFLIILIGFATFLGIYRMIEINSLKHNIVESKDIVTSLNQKVTKAINNDKHKFESLDPKNDDDKTEIRRLINDSIHIKDASMIYILENHDIKMTNNYEDKNLSNLLRIKSQNIKFNNGNYKLTIYIEEQPYLNQLHYKNNQHLLLVDSYDNVLYSNYEKIPSNYKVTLPKFGYVYKSEYITELNAHIVLLKDIHEILNDGIKLLSIMLLTFVILTIFGYVSSSKISQVQTRDIESIIKRIKYAKERKLGTYEPLSRTSELEEINKYVYDLFESNEALIHSIEDTEKSLREIQLKEIERQFHPHFLFNTMQTIQYLVSTSPNKAEEILQQLSEMLRYSLRVKSDNVLVKDELLYIKKYISIQNVRFDDKIKLLIDVPYDIKEMKIDKMCIFPFIENAIKHNERDHDLTINIRIRENAHHLLIIVKDDGDGMSKEQLRLTRENLNLSVYETTHLGLNHLNHKLILKYGLKSKIKIYSIENKGTMIALRIPRGR</sequence>
<dbReference type="RefSeq" id="WP_058611708.1">
    <property type="nucleotide sequence ID" value="NZ_CP064868.1"/>
</dbReference>